<dbReference type="GO" id="GO:0000271">
    <property type="term" value="P:polysaccharide biosynthetic process"/>
    <property type="evidence" value="ECO:0007669"/>
    <property type="project" value="TreeGrafter"/>
</dbReference>
<dbReference type="RefSeq" id="WP_076197124.1">
    <property type="nucleotide sequence ID" value="NZ_CP019236.1"/>
</dbReference>
<organism evidence="5 6">
    <name type="scientific">Rhodoferax koreensis</name>
    <dbReference type="NCBI Taxonomy" id="1842727"/>
    <lineage>
        <taxon>Bacteria</taxon>
        <taxon>Pseudomonadati</taxon>
        <taxon>Pseudomonadota</taxon>
        <taxon>Betaproteobacteria</taxon>
        <taxon>Burkholderiales</taxon>
        <taxon>Comamonadaceae</taxon>
        <taxon>Rhodoferax</taxon>
    </lineage>
</organism>
<dbReference type="AlphaFoldDB" id="A0A1P8JS40"/>
<dbReference type="GO" id="GO:0008483">
    <property type="term" value="F:transaminase activity"/>
    <property type="evidence" value="ECO:0007669"/>
    <property type="project" value="UniProtKB-KW"/>
</dbReference>
<sequence length="417" mass="44010">MSRPGRHRFEVPPTAGLPLRLADLAWPRGAADADLGAALAQFIGVEAVQIECSGTAALTVALTALQRLAPERTEVVVPAYTCPLVALAVARCGLQLRLCDLMPEALDLDTGHLARLCHARTLAVMPTHLGGRVVDVTGPQACARAVGAWTIEDAAQALGARTGAGAAAVSVGTRADIGFFSLAAGKGLSIFEGGALLVRDAALREACRAASAKVAPRHIGWELRRSAELLGYALFYRRGGLGLVYGRPLRQALRRGDLVAAAGDDFARPYPLHRPGRWRQAVGVKALARLPDFLAEGNTRAAQRRVRLAGIPGLQVLTDSVAVPGADGTWPVLMVLMPTAAQRDAALQALWGAGLGVSLPFVQSLPDYPQYADVVPSAAPQTLPNARSLASRVLAVSNSPWLEDERFEEILRVLAAR</sequence>
<dbReference type="PANTHER" id="PTHR30244:SF34">
    <property type="entry name" value="DTDP-4-AMINO-4,6-DIDEOXYGALACTOSE TRANSAMINASE"/>
    <property type="match status" value="1"/>
</dbReference>
<dbReference type="KEGG" id="rhy:RD110_04545"/>
<accession>A0A1P8JS40</accession>
<dbReference type="InterPro" id="IPR015422">
    <property type="entry name" value="PyrdxlP-dep_Trfase_small"/>
</dbReference>
<dbReference type="Proteomes" id="UP000186609">
    <property type="component" value="Chromosome"/>
</dbReference>
<dbReference type="InterPro" id="IPR015424">
    <property type="entry name" value="PyrdxlP-dep_Trfase"/>
</dbReference>
<dbReference type="STRING" id="1842727.RD110_04545"/>
<dbReference type="PIRSF" id="PIRSF000390">
    <property type="entry name" value="PLP_StrS"/>
    <property type="match status" value="1"/>
</dbReference>
<dbReference type="SUPFAM" id="SSF53383">
    <property type="entry name" value="PLP-dependent transferases"/>
    <property type="match status" value="1"/>
</dbReference>
<keyword evidence="3 4" id="KW-0663">Pyridoxal phosphate</keyword>
<protein>
    <submittedName>
        <fullName evidence="5">Nucleotide sugar aminotransferase</fullName>
    </submittedName>
</protein>
<dbReference type="Gene3D" id="3.40.640.10">
    <property type="entry name" value="Type I PLP-dependent aspartate aminotransferase-like (Major domain)"/>
    <property type="match status" value="1"/>
</dbReference>
<reference evidence="5 6" key="1">
    <citation type="submission" date="2017-01" db="EMBL/GenBank/DDBJ databases">
        <authorList>
            <person name="Mah S.A."/>
            <person name="Swanson W.J."/>
            <person name="Moy G.W."/>
            <person name="Vacquier V.D."/>
        </authorList>
    </citation>
    <scope>NUCLEOTIDE SEQUENCE [LARGE SCALE GENOMIC DNA]</scope>
    <source>
        <strain evidence="5 6">DCY110</strain>
    </source>
</reference>
<dbReference type="Pfam" id="PF01041">
    <property type="entry name" value="DegT_DnrJ_EryC1"/>
    <property type="match status" value="2"/>
</dbReference>
<dbReference type="EMBL" id="CP019236">
    <property type="protein sequence ID" value="APW36566.1"/>
    <property type="molecule type" value="Genomic_DNA"/>
</dbReference>
<keyword evidence="5" id="KW-0032">Aminotransferase</keyword>
<dbReference type="PANTHER" id="PTHR30244">
    <property type="entry name" value="TRANSAMINASE"/>
    <property type="match status" value="1"/>
</dbReference>
<feature type="modified residue" description="N6-(pyridoxal phosphate)lysine" evidence="3">
    <location>
        <position position="186"/>
    </location>
</feature>
<feature type="active site" description="Proton acceptor" evidence="2">
    <location>
        <position position="186"/>
    </location>
</feature>
<dbReference type="InterPro" id="IPR000653">
    <property type="entry name" value="DegT/StrS_aminotransferase"/>
</dbReference>
<keyword evidence="6" id="KW-1185">Reference proteome</keyword>
<evidence type="ECO:0000313" key="6">
    <source>
        <dbReference type="Proteomes" id="UP000186609"/>
    </source>
</evidence>
<evidence type="ECO:0000256" key="2">
    <source>
        <dbReference type="PIRSR" id="PIRSR000390-1"/>
    </source>
</evidence>
<keyword evidence="5" id="KW-0808">Transferase</keyword>
<evidence type="ECO:0000256" key="4">
    <source>
        <dbReference type="RuleBase" id="RU004508"/>
    </source>
</evidence>
<evidence type="ECO:0000256" key="3">
    <source>
        <dbReference type="PIRSR" id="PIRSR000390-2"/>
    </source>
</evidence>
<evidence type="ECO:0000313" key="5">
    <source>
        <dbReference type="EMBL" id="APW36566.1"/>
    </source>
</evidence>
<comment type="similarity">
    <text evidence="1 4">Belongs to the DegT/DnrJ/EryC1 family.</text>
</comment>
<evidence type="ECO:0000256" key="1">
    <source>
        <dbReference type="ARBA" id="ARBA00037999"/>
    </source>
</evidence>
<gene>
    <name evidence="5" type="ORF">RD110_04545</name>
</gene>
<dbReference type="GO" id="GO:0030170">
    <property type="term" value="F:pyridoxal phosphate binding"/>
    <property type="evidence" value="ECO:0007669"/>
    <property type="project" value="TreeGrafter"/>
</dbReference>
<name>A0A1P8JS40_9BURK</name>
<dbReference type="OrthoDB" id="9804264at2"/>
<dbReference type="InterPro" id="IPR015421">
    <property type="entry name" value="PyrdxlP-dep_Trfase_major"/>
</dbReference>
<dbReference type="Gene3D" id="3.90.1150.10">
    <property type="entry name" value="Aspartate Aminotransferase, domain 1"/>
    <property type="match status" value="1"/>
</dbReference>
<proteinExistence type="inferred from homology"/>